<dbReference type="OrthoDB" id="5413827at2759"/>
<accession>A0A6G1GKJ2</accession>
<protein>
    <submittedName>
        <fullName evidence="2">Uncharacterized protein</fullName>
    </submittedName>
</protein>
<gene>
    <name evidence="2" type="ORF">K402DRAFT_467555</name>
</gene>
<dbReference type="Proteomes" id="UP000800041">
    <property type="component" value="Unassembled WGS sequence"/>
</dbReference>
<dbReference type="EMBL" id="ML977199">
    <property type="protein sequence ID" value="KAF1981466.1"/>
    <property type="molecule type" value="Genomic_DNA"/>
</dbReference>
<evidence type="ECO:0000313" key="3">
    <source>
        <dbReference type="Proteomes" id="UP000800041"/>
    </source>
</evidence>
<dbReference type="PANTHER" id="PTHR38790:SF4">
    <property type="entry name" value="2EXR DOMAIN-CONTAINING PROTEIN"/>
    <property type="match status" value="1"/>
</dbReference>
<proteinExistence type="predicted"/>
<dbReference type="PANTHER" id="PTHR38790">
    <property type="entry name" value="2EXR DOMAIN-CONTAINING PROTEIN-RELATED"/>
    <property type="match status" value="1"/>
</dbReference>
<reference evidence="2" key="1">
    <citation type="journal article" date="2020" name="Stud. Mycol.">
        <title>101 Dothideomycetes genomes: a test case for predicting lifestyles and emergence of pathogens.</title>
        <authorList>
            <person name="Haridas S."/>
            <person name="Albert R."/>
            <person name="Binder M."/>
            <person name="Bloem J."/>
            <person name="Labutti K."/>
            <person name="Salamov A."/>
            <person name="Andreopoulos B."/>
            <person name="Baker S."/>
            <person name="Barry K."/>
            <person name="Bills G."/>
            <person name="Bluhm B."/>
            <person name="Cannon C."/>
            <person name="Castanera R."/>
            <person name="Culley D."/>
            <person name="Daum C."/>
            <person name="Ezra D."/>
            <person name="Gonzalez J."/>
            <person name="Henrissat B."/>
            <person name="Kuo A."/>
            <person name="Liang C."/>
            <person name="Lipzen A."/>
            <person name="Lutzoni F."/>
            <person name="Magnuson J."/>
            <person name="Mondo S."/>
            <person name="Nolan M."/>
            <person name="Ohm R."/>
            <person name="Pangilinan J."/>
            <person name="Park H.-J."/>
            <person name="Ramirez L."/>
            <person name="Alfaro M."/>
            <person name="Sun H."/>
            <person name="Tritt A."/>
            <person name="Yoshinaga Y."/>
            <person name="Zwiers L.-H."/>
            <person name="Turgeon B."/>
            <person name="Goodwin S."/>
            <person name="Spatafora J."/>
            <person name="Crous P."/>
            <person name="Grigoriev I."/>
        </authorList>
    </citation>
    <scope>NUCLEOTIDE SEQUENCE</scope>
    <source>
        <strain evidence="2">CBS 113979</strain>
    </source>
</reference>
<sequence length="433" mass="49301">MTKRKSAEELARNKATRKKLPFTAAKTAAQRSLIIQNSEKSPLFRLPQELRDEIWALVIGNVTLHVEFEEDPGLSDLMAALKKTDYDAPEFGWSTMVCQCRYSHQSLFEAWKQPDGSCSTIRKKDILLPHEVCYDDLPWIPSDPKSMKRKLGRTLDVQLFRVSRQVYTEVAPIFWSNTFSFVNGKTLRTFVEARTPPQRRLLRSIHLQTEMSSWPRPFPVSVIKSLVGLQELHLVLVQDMCTSIGELEGRQRFILSGLSSLTNFKLLPLKTVTVIVHDHSEIYGTASDSDSEDNDPSQSEQSLPNVPAKCLGFAQTIRDTILDAEGPARYREEQDFYKERAVEMKQLEKQNKAQKTCTMFSTEAECAAFHQRRQDAKDARDGRQRKMPKAAESCGAQHTCRICRQKPRGASTYRDARLCTRPGKCDQPLAEGE</sequence>
<evidence type="ECO:0000256" key="1">
    <source>
        <dbReference type="SAM" id="MobiDB-lite"/>
    </source>
</evidence>
<feature type="region of interest" description="Disordered" evidence="1">
    <location>
        <begin position="285"/>
        <end position="305"/>
    </location>
</feature>
<keyword evidence="3" id="KW-1185">Reference proteome</keyword>
<organism evidence="2 3">
    <name type="scientific">Aulographum hederae CBS 113979</name>
    <dbReference type="NCBI Taxonomy" id="1176131"/>
    <lineage>
        <taxon>Eukaryota</taxon>
        <taxon>Fungi</taxon>
        <taxon>Dikarya</taxon>
        <taxon>Ascomycota</taxon>
        <taxon>Pezizomycotina</taxon>
        <taxon>Dothideomycetes</taxon>
        <taxon>Pleosporomycetidae</taxon>
        <taxon>Aulographales</taxon>
        <taxon>Aulographaceae</taxon>
    </lineage>
</organism>
<dbReference type="AlphaFoldDB" id="A0A6G1GKJ2"/>
<evidence type="ECO:0000313" key="2">
    <source>
        <dbReference type="EMBL" id="KAF1981466.1"/>
    </source>
</evidence>
<name>A0A6G1GKJ2_9PEZI</name>